<dbReference type="InterPro" id="IPR000195">
    <property type="entry name" value="Rab-GAP-TBC_dom"/>
</dbReference>
<comment type="caution">
    <text evidence="2">The sequence shown here is derived from an EMBL/GenBank/DDBJ whole genome shotgun (WGS) entry which is preliminary data.</text>
</comment>
<organism evidence="2 3">
    <name type="scientific">Pythium oligandrum</name>
    <name type="common">Mycoparasitic fungus</name>
    <dbReference type="NCBI Taxonomy" id="41045"/>
    <lineage>
        <taxon>Eukaryota</taxon>
        <taxon>Sar</taxon>
        <taxon>Stramenopiles</taxon>
        <taxon>Oomycota</taxon>
        <taxon>Peronosporomycetes</taxon>
        <taxon>Pythiales</taxon>
        <taxon>Pythiaceae</taxon>
        <taxon>Pythium</taxon>
    </lineage>
</organism>
<dbReference type="Gene3D" id="1.10.472.80">
    <property type="entry name" value="Ypt/Rab-GAP domain of gyp1p, domain 3"/>
    <property type="match status" value="1"/>
</dbReference>
<dbReference type="AlphaFoldDB" id="A0A8K1F9X3"/>
<dbReference type="InterPro" id="IPR050302">
    <property type="entry name" value="Rab_GAP_TBC_domain"/>
</dbReference>
<accession>A0A8K1F9X3</accession>
<keyword evidence="3" id="KW-1185">Reference proteome</keyword>
<dbReference type="Gene3D" id="1.10.8.270">
    <property type="entry name" value="putative rabgap domain of human tbc1 domain family member 14 like domains"/>
    <property type="match status" value="1"/>
</dbReference>
<dbReference type="PROSITE" id="PS50086">
    <property type="entry name" value="TBC_RABGAP"/>
    <property type="match status" value="1"/>
</dbReference>
<dbReference type="Proteomes" id="UP000794436">
    <property type="component" value="Unassembled WGS sequence"/>
</dbReference>
<dbReference type="GO" id="GO:0005096">
    <property type="term" value="F:GTPase activator activity"/>
    <property type="evidence" value="ECO:0007669"/>
    <property type="project" value="TreeGrafter"/>
</dbReference>
<reference evidence="2" key="1">
    <citation type="submission" date="2019-03" db="EMBL/GenBank/DDBJ databases">
        <title>Long read genome sequence of the mycoparasitic Pythium oligandrum ATCC 38472 isolated from sugarbeet rhizosphere.</title>
        <authorList>
            <person name="Gaulin E."/>
        </authorList>
    </citation>
    <scope>NUCLEOTIDE SEQUENCE</scope>
    <source>
        <strain evidence="2">ATCC 38472_TT</strain>
    </source>
</reference>
<evidence type="ECO:0000259" key="1">
    <source>
        <dbReference type="PROSITE" id="PS50086"/>
    </source>
</evidence>
<dbReference type="SMART" id="SM00164">
    <property type="entry name" value="TBC"/>
    <property type="match status" value="1"/>
</dbReference>
<proteinExistence type="predicted"/>
<evidence type="ECO:0000313" key="2">
    <source>
        <dbReference type="EMBL" id="TMW55680.1"/>
    </source>
</evidence>
<dbReference type="GO" id="GO:0031267">
    <property type="term" value="F:small GTPase binding"/>
    <property type="evidence" value="ECO:0007669"/>
    <property type="project" value="TreeGrafter"/>
</dbReference>
<evidence type="ECO:0000313" key="3">
    <source>
        <dbReference type="Proteomes" id="UP000794436"/>
    </source>
</evidence>
<dbReference type="OrthoDB" id="294251at2759"/>
<gene>
    <name evidence="2" type="ORF">Poli38472_010562</name>
</gene>
<sequence length="589" mass="66998">MGRQQVDDGALLSSAQENAERIVSDKNGVERMCASIPTSPVPKRAETTKKKPVHGRRLSCFRPRQRFTCADANLTPLGNRLVCGCDYTVLPCRVPTSSMSNELEAQYARHKKWADKFDAQDWGKQKAACQKWRENEQKFRLVAQKEDGVVDAEQESRMSPSKTSAGFKNALSTIATAAEGRILSTKFDNLVRAGVPSHMRGQVWWVCSGAAEKREAASACESYPALIKRVPQLSKKAAMEIEKDLPRTFPTEPAVPNDEELRVKNMVELRRILQAYCLRNPAIGYCQSMNFLGSILLQHMEEEEAFWVLVTMVEDLLPQYHTRSMVGSRAEQRVFSELIQQKLPAVHQHMEKLGVNFEPFTLKWFLCAFLNTLPMETVLRIWDILFCEGSYVLLRIGLALLKLNQPRILACDDAIDIYEMLKFTDQDLYEITAPQRTGILNRDDCVCDTLIRLAMDKSFIGQIGFDTLHEIRQLYRNEIAAETKAAEERRTVRSTQSVSLSATSLTCDEADCNDGEDVNTPLGRKRQEEAEQELAEYDFVEEYAYHCGDVSPTKHIHFRPLFVTESSDYFIDVDYERRSSLSLRSIKSE</sequence>
<feature type="domain" description="Rab-GAP TBC" evidence="1">
    <location>
        <begin position="194"/>
        <end position="389"/>
    </location>
</feature>
<dbReference type="InterPro" id="IPR035969">
    <property type="entry name" value="Rab-GAP_TBC_sf"/>
</dbReference>
<dbReference type="FunFam" id="1.10.8.270:FF:000016">
    <property type="entry name" value="TBC1 domain family member 2A"/>
    <property type="match status" value="1"/>
</dbReference>
<protein>
    <recommendedName>
        <fullName evidence="1">Rab-GAP TBC domain-containing protein</fullName>
    </recommendedName>
</protein>
<dbReference type="EMBL" id="SPLM01000147">
    <property type="protein sequence ID" value="TMW55680.1"/>
    <property type="molecule type" value="Genomic_DNA"/>
</dbReference>
<dbReference type="PANTHER" id="PTHR47219">
    <property type="entry name" value="RAB GTPASE-ACTIVATING PROTEIN 1-LIKE"/>
    <property type="match status" value="1"/>
</dbReference>
<dbReference type="SUPFAM" id="SSF47923">
    <property type="entry name" value="Ypt/Rab-GAP domain of gyp1p"/>
    <property type="match status" value="2"/>
</dbReference>
<dbReference type="PANTHER" id="PTHR47219:SF20">
    <property type="entry name" value="TBC1 DOMAIN FAMILY MEMBER 2B"/>
    <property type="match status" value="1"/>
</dbReference>
<dbReference type="Pfam" id="PF00566">
    <property type="entry name" value="RabGAP-TBC"/>
    <property type="match status" value="1"/>
</dbReference>
<name>A0A8K1F9X3_PYTOL</name>